<keyword evidence="13 19" id="KW-0472">Membrane</keyword>
<evidence type="ECO:0000256" key="14">
    <source>
        <dbReference type="ARBA" id="ARBA00023209"/>
    </source>
</evidence>
<evidence type="ECO:0000256" key="3">
    <source>
        <dbReference type="ARBA" id="ARBA00004728"/>
    </source>
</evidence>
<evidence type="ECO:0000259" key="20">
    <source>
        <dbReference type="SMART" id="SM00563"/>
    </source>
</evidence>
<keyword evidence="15 18" id="KW-1208">Phospholipid metabolism</keyword>
<evidence type="ECO:0000256" key="1">
    <source>
        <dbReference type="ARBA" id="ARBA00001141"/>
    </source>
</evidence>
<name>A0A831U1K5_GEOME</name>
<dbReference type="InterPro" id="IPR004552">
    <property type="entry name" value="AGP_acyltrans"/>
</dbReference>
<keyword evidence="12 18" id="KW-0443">Lipid metabolism</keyword>
<comment type="function">
    <text evidence="17">Converts lysophosphatidic acid (LPA) into phosphatidic acid by incorporating acyl moiety at the 2 position.</text>
</comment>
<comment type="caution">
    <text evidence="21">The sequence shown here is derived from an EMBL/GenBank/DDBJ whole genome shotgun (WGS) entry which is preliminary data.</text>
</comment>
<comment type="similarity">
    <text evidence="5 18">Belongs to the 1-acyl-sn-glycerol-3-phosphate acyltransferase family.</text>
</comment>
<comment type="subcellular location">
    <subcellularLocation>
        <location evidence="2">Cell inner membrane</location>
        <topology evidence="2">Peripheral membrane protein</topology>
    </subcellularLocation>
</comment>
<keyword evidence="9 18" id="KW-0444">Lipid biosynthesis</keyword>
<keyword evidence="14 18" id="KW-0594">Phospholipid biosynthesis</keyword>
<accession>A0A831U1K5</accession>
<comment type="pathway">
    <text evidence="3">Phospholipid metabolism; CDP-diacylglycerol biosynthesis; CDP-diacylglycerol from sn-glycerol 3-phosphate: step 2/3.</text>
</comment>
<evidence type="ECO:0000256" key="5">
    <source>
        <dbReference type="ARBA" id="ARBA00008655"/>
    </source>
</evidence>
<dbReference type="EMBL" id="DSOV01000039">
    <property type="protein sequence ID" value="HEN42428.1"/>
    <property type="molecule type" value="Genomic_DNA"/>
</dbReference>
<dbReference type="EC" id="2.3.1.51" evidence="6 18"/>
<organism evidence="21">
    <name type="scientific">Geobacter metallireducens</name>
    <dbReference type="NCBI Taxonomy" id="28232"/>
    <lineage>
        <taxon>Bacteria</taxon>
        <taxon>Pseudomonadati</taxon>
        <taxon>Thermodesulfobacteriota</taxon>
        <taxon>Desulfuromonadia</taxon>
        <taxon>Geobacterales</taxon>
        <taxon>Geobacteraceae</taxon>
        <taxon>Geobacter</taxon>
    </lineage>
</organism>
<reference evidence="21" key="1">
    <citation type="journal article" date="2020" name="mSystems">
        <title>Genome- and Community-Level Interaction Insights into Carbon Utilization and Element Cycling Functions of Hydrothermarchaeota in Hydrothermal Sediment.</title>
        <authorList>
            <person name="Zhou Z."/>
            <person name="Liu Y."/>
            <person name="Xu W."/>
            <person name="Pan J."/>
            <person name="Luo Z.H."/>
            <person name="Li M."/>
        </authorList>
    </citation>
    <scope>NUCLEOTIDE SEQUENCE [LARGE SCALE GENOMIC DNA]</scope>
    <source>
        <strain evidence="21">SpSt-349</strain>
    </source>
</reference>
<dbReference type="SUPFAM" id="SSF69593">
    <property type="entry name" value="Glycerol-3-phosphate (1)-acyltransferase"/>
    <property type="match status" value="1"/>
</dbReference>
<evidence type="ECO:0000256" key="18">
    <source>
        <dbReference type="RuleBase" id="RU361267"/>
    </source>
</evidence>
<evidence type="ECO:0000256" key="6">
    <source>
        <dbReference type="ARBA" id="ARBA00013211"/>
    </source>
</evidence>
<keyword evidence="19" id="KW-0812">Transmembrane</keyword>
<gene>
    <name evidence="21" type="ORF">ENQ87_08630</name>
</gene>
<evidence type="ECO:0000256" key="8">
    <source>
        <dbReference type="ARBA" id="ARBA00022475"/>
    </source>
</evidence>
<keyword evidence="11 18" id="KW-0808">Transferase</keyword>
<comment type="pathway">
    <text evidence="4">Lipid metabolism.</text>
</comment>
<dbReference type="Pfam" id="PF01553">
    <property type="entry name" value="Acyltransferase"/>
    <property type="match status" value="1"/>
</dbReference>
<dbReference type="AlphaFoldDB" id="A0A831U1K5"/>
<dbReference type="GO" id="GO:0003841">
    <property type="term" value="F:1-acylglycerol-3-phosphate O-acyltransferase activity"/>
    <property type="evidence" value="ECO:0007669"/>
    <property type="project" value="UniProtKB-UniRule"/>
</dbReference>
<evidence type="ECO:0000256" key="12">
    <source>
        <dbReference type="ARBA" id="ARBA00023098"/>
    </source>
</evidence>
<dbReference type="PANTHER" id="PTHR10434">
    <property type="entry name" value="1-ACYL-SN-GLYCEROL-3-PHOSPHATE ACYLTRANSFERASE"/>
    <property type="match status" value="1"/>
</dbReference>
<keyword evidence="16 18" id="KW-0012">Acyltransferase</keyword>
<evidence type="ECO:0000256" key="7">
    <source>
        <dbReference type="ARBA" id="ARBA00016139"/>
    </source>
</evidence>
<evidence type="ECO:0000313" key="21">
    <source>
        <dbReference type="EMBL" id="HEN42428.1"/>
    </source>
</evidence>
<sequence>MFNGLIYLFFFVPVTGFFSLLAMLGGLVDSRGGFAHRCALVWSRIGLMMAGVRLRVSGAEQVPAGEPVIFMGNHQGNFDILVLSRAIPRRFSWLAKEELFRIPLFGAAMRRAGYIPVDRSDGRKALRSLDAAAQRIRSGASVVIFPEGTRTADGSLLPFKKGGFILAERAGVPIVPFTINGSMGVNPRNTVRLVLGAEISVRFGAPIPTSGCGALKGQQLMDQVRAAIQDGLEL</sequence>
<evidence type="ECO:0000256" key="16">
    <source>
        <dbReference type="ARBA" id="ARBA00023315"/>
    </source>
</evidence>
<dbReference type="SMART" id="SM00563">
    <property type="entry name" value="PlsC"/>
    <property type="match status" value="1"/>
</dbReference>
<feature type="domain" description="Phospholipid/glycerol acyltransferase" evidence="20">
    <location>
        <begin position="68"/>
        <end position="182"/>
    </location>
</feature>
<comment type="domain">
    <text evidence="18">The HXXXXD motif is essential for acyltransferase activity and may constitute the binding site for the phosphate moiety of the glycerol-3-phosphate.</text>
</comment>
<dbReference type="NCBIfam" id="TIGR00530">
    <property type="entry name" value="AGP_acyltrn"/>
    <property type="match status" value="1"/>
</dbReference>
<dbReference type="GO" id="GO:0016024">
    <property type="term" value="P:CDP-diacylglycerol biosynthetic process"/>
    <property type="evidence" value="ECO:0007669"/>
    <property type="project" value="UniProtKB-UniPathway"/>
</dbReference>
<dbReference type="InterPro" id="IPR002123">
    <property type="entry name" value="Plipid/glycerol_acylTrfase"/>
</dbReference>
<dbReference type="CDD" id="cd07989">
    <property type="entry name" value="LPLAT_AGPAT-like"/>
    <property type="match status" value="1"/>
</dbReference>
<proteinExistence type="inferred from homology"/>
<evidence type="ECO:0000256" key="10">
    <source>
        <dbReference type="ARBA" id="ARBA00022519"/>
    </source>
</evidence>
<dbReference type="PANTHER" id="PTHR10434:SF59">
    <property type="entry name" value="1-ACYL-SN-GLYCEROL-3-PHOSPHATE ACYLTRANSFERASE"/>
    <property type="match status" value="1"/>
</dbReference>
<evidence type="ECO:0000256" key="2">
    <source>
        <dbReference type="ARBA" id="ARBA00004417"/>
    </source>
</evidence>
<evidence type="ECO:0000256" key="17">
    <source>
        <dbReference type="ARBA" id="ARBA00037183"/>
    </source>
</evidence>
<dbReference type="GO" id="GO:0006654">
    <property type="term" value="P:phosphatidic acid biosynthetic process"/>
    <property type="evidence" value="ECO:0007669"/>
    <property type="project" value="TreeGrafter"/>
</dbReference>
<evidence type="ECO:0000256" key="9">
    <source>
        <dbReference type="ARBA" id="ARBA00022516"/>
    </source>
</evidence>
<comment type="catalytic activity">
    <reaction evidence="1 18">
        <text>a 1-acyl-sn-glycero-3-phosphate + an acyl-CoA = a 1,2-diacyl-sn-glycero-3-phosphate + CoA</text>
        <dbReference type="Rhea" id="RHEA:19709"/>
        <dbReference type="ChEBI" id="CHEBI:57287"/>
        <dbReference type="ChEBI" id="CHEBI:57970"/>
        <dbReference type="ChEBI" id="CHEBI:58342"/>
        <dbReference type="ChEBI" id="CHEBI:58608"/>
        <dbReference type="EC" id="2.3.1.51"/>
    </reaction>
</comment>
<evidence type="ECO:0000256" key="11">
    <source>
        <dbReference type="ARBA" id="ARBA00022679"/>
    </source>
</evidence>
<dbReference type="GO" id="GO:0005886">
    <property type="term" value="C:plasma membrane"/>
    <property type="evidence" value="ECO:0007669"/>
    <property type="project" value="UniProtKB-SubCell"/>
</dbReference>
<evidence type="ECO:0000256" key="4">
    <source>
        <dbReference type="ARBA" id="ARBA00005189"/>
    </source>
</evidence>
<keyword evidence="19" id="KW-1133">Transmembrane helix</keyword>
<keyword evidence="10" id="KW-0997">Cell inner membrane</keyword>
<evidence type="ECO:0000256" key="19">
    <source>
        <dbReference type="SAM" id="Phobius"/>
    </source>
</evidence>
<dbReference type="UniPathway" id="UPA00557">
    <property type="reaction ID" value="UER00613"/>
</dbReference>
<protein>
    <recommendedName>
        <fullName evidence="7 18">1-acyl-sn-glycerol-3-phosphate acyltransferase</fullName>
        <ecNumber evidence="6 18">2.3.1.51</ecNumber>
    </recommendedName>
</protein>
<keyword evidence="8" id="KW-1003">Cell membrane</keyword>
<evidence type="ECO:0000256" key="13">
    <source>
        <dbReference type="ARBA" id="ARBA00023136"/>
    </source>
</evidence>
<evidence type="ECO:0000256" key="15">
    <source>
        <dbReference type="ARBA" id="ARBA00023264"/>
    </source>
</evidence>
<feature type="transmembrane region" description="Helical" evidence="19">
    <location>
        <begin position="6"/>
        <end position="28"/>
    </location>
</feature>